<comment type="similarity">
    <text evidence="1">Belongs to the bacterial solute-binding protein 5 family.</text>
</comment>
<feature type="domain" description="Solute-binding protein family 5" evidence="5">
    <location>
        <begin position="295"/>
        <end position="672"/>
    </location>
</feature>
<evidence type="ECO:0000256" key="4">
    <source>
        <dbReference type="SAM" id="SignalP"/>
    </source>
</evidence>
<feature type="signal peptide" evidence="4">
    <location>
        <begin position="1"/>
        <end position="26"/>
    </location>
</feature>
<evidence type="ECO:0000256" key="1">
    <source>
        <dbReference type="ARBA" id="ARBA00005695"/>
    </source>
</evidence>
<feature type="domain" description="Solute-binding protein family 5" evidence="5">
    <location>
        <begin position="123"/>
        <end position="171"/>
    </location>
</feature>
<keyword evidence="2" id="KW-0813">Transport</keyword>
<evidence type="ECO:0000256" key="3">
    <source>
        <dbReference type="ARBA" id="ARBA00022729"/>
    </source>
</evidence>
<reference evidence="6" key="1">
    <citation type="submission" date="2009-07" db="EMBL/GenBank/DDBJ databases">
        <authorList>
            <person name="Weinstock G."/>
            <person name="Sodergren E."/>
            <person name="Clifton S."/>
            <person name="Fulton L."/>
            <person name="Fulton B."/>
            <person name="Courtney L."/>
            <person name="Fronick C."/>
            <person name="Harrison M."/>
            <person name="Strong C."/>
            <person name="Farmer C."/>
            <person name="Delahaunty K."/>
            <person name="Markovic C."/>
            <person name="Hall O."/>
            <person name="Minx P."/>
            <person name="Tomlinson C."/>
            <person name="Mitreva M."/>
            <person name="Nelson J."/>
            <person name="Hou S."/>
            <person name="Wollam A."/>
            <person name="Pepin K.H."/>
            <person name="Johnson M."/>
            <person name="Bhonagiri V."/>
            <person name="Nash W.E."/>
            <person name="Warren W."/>
            <person name="Chinwalla A."/>
            <person name="Mardis E.R."/>
            <person name="Wilson R.K."/>
        </authorList>
    </citation>
    <scope>NUCLEOTIDE SEQUENCE [LARGE SCALE GENOMIC DNA]</scope>
    <source>
        <strain evidence="6">DSM 14469</strain>
    </source>
</reference>
<dbReference type="SUPFAM" id="SSF53850">
    <property type="entry name" value="Periplasmic binding protein-like II"/>
    <property type="match status" value="1"/>
</dbReference>
<dbReference type="RefSeq" id="WP_006860664.1">
    <property type="nucleotide sequence ID" value="NZ_ACCL02000003.1"/>
</dbReference>
<dbReference type="PANTHER" id="PTHR30290">
    <property type="entry name" value="PERIPLASMIC BINDING COMPONENT OF ABC TRANSPORTER"/>
    <property type="match status" value="1"/>
</dbReference>
<dbReference type="AlphaFoldDB" id="C6LB72"/>
<dbReference type="STRING" id="168384.SAMN05660368_01339"/>
<proteinExistence type="inferred from homology"/>
<feature type="chain" id="PRO_5002968350" evidence="4">
    <location>
        <begin position="27"/>
        <end position="770"/>
    </location>
</feature>
<protein>
    <submittedName>
        <fullName evidence="6">ABC transporter, substrate-binding protein, family 5</fullName>
    </submittedName>
</protein>
<dbReference type="Proteomes" id="UP000005561">
    <property type="component" value="Unassembled WGS sequence"/>
</dbReference>
<comment type="caution">
    <text evidence="6">The sequence shown here is derived from an EMBL/GenBank/DDBJ whole genome shotgun (WGS) entry which is preliminary data.</text>
</comment>
<keyword evidence="3 4" id="KW-0732">Signal</keyword>
<dbReference type="Pfam" id="PF00496">
    <property type="entry name" value="SBP_bac_5"/>
    <property type="match status" value="2"/>
</dbReference>
<evidence type="ECO:0000259" key="5">
    <source>
        <dbReference type="Pfam" id="PF00496"/>
    </source>
</evidence>
<dbReference type="Gene3D" id="3.10.105.10">
    <property type="entry name" value="Dipeptide-binding Protein, Domain 3"/>
    <property type="match status" value="1"/>
</dbReference>
<dbReference type="eggNOG" id="COG0747">
    <property type="taxonomic scope" value="Bacteria"/>
</dbReference>
<organism evidence="6 7">
    <name type="scientific">Marvinbryantia formatexigens DSM 14469</name>
    <dbReference type="NCBI Taxonomy" id="478749"/>
    <lineage>
        <taxon>Bacteria</taxon>
        <taxon>Bacillati</taxon>
        <taxon>Bacillota</taxon>
        <taxon>Clostridia</taxon>
        <taxon>Lachnospirales</taxon>
        <taxon>Lachnospiraceae</taxon>
        <taxon>Marvinbryantia</taxon>
    </lineage>
</organism>
<evidence type="ECO:0000256" key="2">
    <source>
        <dbReference type="ARBA" id="ARBA00022448"/>
    </source>
</evidence>
<evidence type="ECO:0000313" key="7">
    <source>
        <dbReference type="Proteomes" id="UP000005561"/>
    </source>
</evidence>
<dbReference type="Gene3D" id="3.40.190.10">
    <property type="entry name" value="Periplasmic binding protein-like II"/>
    <property type="match status" value="2"/>
</dbReference>
<dbReference type="EMBL" id="ACCL02000003">
    <property type="protein sequence ID" value="EET62203.1"/>
    <property type="molecule type" value="Genomic_DNA"/>
</dbReference>
<dbReference type="GO" id="GO:0015833">
    <property type="term" value="P:peptide transport"/>
    <property type="evidence" value="ECO:0007669"/>
    <property type="project" value="TreeGrafter"/>
</dbReference>
<dbReference type="OrthoDB" id="9772924at2"/>
<name>C6LB72_9FIRM</name>
<evidence type="ECO:0000313" key="6">
    <source>
        <dbReference type="EMBL" id="EET62203.1"/>
    </source>
</evidence>
<dbReference type="PANTHER" id="PTHR30290:SF9">
    <property type="entry name" value="OLIGOPEPTIDE-BINDING PROTEIN APPA"/>
    <property type="match status" value="1"/>
</dbReference>
<dbReference type="InterPro" id="IPR000914">
    <property type="entry name" value="SBP_5_dom"/>
</dbReference>
<keyword evidence="7" id="KW-1185">Reference proteome</keyword>
<gene>
    <name evidence="6" type="ORF">BRYFOR_05867</name>
</gene>
<dbReference type="InterPro" id="IPR039424">
    <property type="entry name" value="SBP_5"/>
</dbReference>
<accession>C6LB72</accession>
<sequence>MFNAKKLLALTLTAGMCLGSVSGVFAEETTEAASEAATEAAGADAETSANTLVYGEDAMEGKFSPFFYTAVPDEDVLRTLFPMLMDSDREGAVVLKGIEGETREYNGTDYTYYSIADCDIVENEDGTVDYNITLRDDLVWSDGEPMTIDDVIFSFYVYCDPTYDGNSTVFALPIEGMEEYRSGMESLFNLLVEAGEDNTDFTYWDEATQTAFWADLNQAGEAFAQSIVDYCIANGYNAEGDSVAACAANWGYTLDEGATAADFFAAMVEAYEGDYITMSDTENAGTILTDLMEDYDAYSIGVETGESAPSITGIKKTGDYTMTVTTSTVDATAIYQLSSFIAPLHYYGDKEAYDYDNNQFGFPKGDLSGVKSHTTQPLGAGPYTFVSYENGVATVKANPLYYKGEPKIEYINFQFVQEADKISGVGAGTLDIASPAFSLDAIDEITALNGGSEDFDGDVITIKTVSNLGYGYIGMNAENVSVGGEPGSEASKNLRKGIATVLAVYRDVAMDSYYGEWANVINYPISDTSWAAPRVTDEGYQIAFSTDVNGNPIYTDDMTEDEKYAAALQAALGFFEAAGYTVEDGKLTAAPEGASLEYELMIPGSGIGDHPNFMIVSMAKDALATIGFNLIITDLSDGTVTIGNNLEAGTAELWTMAWQATPDPDMYQIYYSDIANGGKNPGGSNMYYDIQDAELDELIMAARQSTDQAYRKIIYKECLDRIVDWATEIPVYQRQNCLIFSSERINLDTLTPDITTYWLWYNDLEKLELK</sequence>
<dbReference type="GO" id="GO:1904680">
    <property type="term" value="F:peptide transmembrane transporter activity"/>
    <property type="evidence" value="ECO:0007669"/>
    <property type="project" value="TreeGrafter"/>
</dbReference>
<dbReference type="CDD" id="cd00995">
    <property type="entry name" value="PBP2_NikA_DppA_OppA_like"/>
    <property type="match status" value="1"/>
</dbReference>